<dbReference type="Proteomes" id="UP000439903">
    <property type="component" value="Unassembled WGS sequence"/>
</dbReference>
<keyword evidence="2" id="KW-1185">Reference proteome</keyword>
<gene>
    <name evidence="1" type="ORF">F8M41_020302</name>
</gene>
<evidence type="ECO:0000313" key="1">
    <source>
        <dbReference type="EMBL" id="KAF0500269.1"/>
    </source>
</evidence>
<accession>A0A8H4AIL8</accession>
<dbReference type="AlphaFoldDB" id="A0A8H4AIL8"/>
<proteinExistence type="predicted"/>
<name>A0A8H4AIL8_GIGMA</name>
<reference evidence="1 2" key="1">
    <citation type="journal article" date="2019" name="Environ. Microbiol.">
        <title>At the nexus of three kingdoms: the genome of the mycorrhizal fungus Gigaspora margarita provides insights into plant, endobacterial and fungal interactions.</title>
        <authorList>
            <person name="Venice F."/>
            <person name="Ghignone S."/>
            <person name="Salvioli di Fossalunga A."/>
            <person name="Amselem J."/>
            <person name="Novero M."/>
            <person name="Xianan X."/>
            <person name="Sedzielewska Toro K."/>
            <person name="Morin E."/>
            <person name="Lipzen A."/>
            <person name="Grigoriev I.V."/>
            <person name="Henrissat B."/>
            <person name="Martin F.M."/>
            <person name="Bonfante P."/>
        </authorList>
    </citation>
    <scope>NUCLEOTIDE SEQUENCE [LARGE SCALE GENOMIC DNA]</scope>
    <source>
        <strain evidence="1 2">BEG34</strain>
    </source>
</reference>
<evidence type="ECO:0000313" key="2">
    <source>
        <dbReference type="Proteomes" id="UP000439903"/>
    </source>
</evidence>
<protein>
    <submittedName>
        <fullName evidence="1">Uncharacterized protein</fullName>
    </submittedName>
</protein>
<organism evidence="1 2">
    <name type="scientific">Gigaspora margarita</name>
    <dbReference type="NCBI Taxonomy" id="4874"/>
    <lineage>
        <taxon>Eukaryota</taxon>
        <taxon>Fungi</taxon>
        <taxon>Fungi incertae sedis</taxon>
        <taxon>Mucoromycota</taxon>
        <taxon>Glomeromycotina</taxon>
        <taxon>Glomeromycetes</taxon>
        <taxon>Diversisporales</taxon>
        <taxon>Gigasporaceae</taxon>
        <taxon>Gigaspora</taxon>
    </lineage>
</organism>
<comment type="caution">
    <text evidence="1">The sequence shown here is derived from an EMBL/GenBank/DDBJ whole genome shotgun (WGS) entry which is preliminary data.</text>
</comment>
<dbReference type="OrthoDB" id="2490012at2759"/>
<sequence>MIFRTLTTEQIKVVQEMINKNFSGEIYAEQISEALELILESVENMLRDEKKVEEIVHLLSYNKNRNARRKTVVSRVQPKNALRKYGNKNPVIKNTFQEVEVKREKTRIDAKEDKYKKKINKTSSKTNISPDYDTIALNVVNSYLEEPKNGDNNDDDETWYPCNEEIHKDWLDPNNCEKLSTTFVEVELDAME</sequence>
<dbReference type="EMBL" id="WTPW01000553">
    <property type="protein sequence ID" value="KAF0500269.1"/>
    <property type="molecule type" value="Genomic_DNA"/>
</dbReference>